<keyword evidence="2" id="KW-1185">Reference proteome</keyword>
<dbReference type="AlphaFoldDB" id="A0A7J6W645"/>
<dbReference type="EMBL" id="JABWDY010020855">
    <property type="protein sequence ID" value="KAF5192854.1"/>
    <property type="molecule type" value="Genomic_DNA"/>
</dbReference>
<accession>A0A7J6W645</accession>
<reference evidence="1 2" key="1">
    <citation type="submission" date="2020-06" db="EMBL/GenBank/DDBJ databases">
        <title>Transcriptomic and genomic resources for Thalictrum thalictroides and T. hernandezii: Facilitating candidate gene discovery in an emerging model plant lineage.</title>
        <authorList>
            <person name="Arias T."/>
            <person name="Riano-Pachon D.M."/>
            <person name="Di Stilio V.S."/>
        </authorList>
    </citation>
    <scope>NUCLEOTIDE SEQUENCE [LARGE SCALE GENOMIC DNA]</scope>
    <source>
        <strain evidence="2">cv. WT478/WT964</strain>
        <tissue evidence="1">Leaves</tissue>
    </source>
</reference>
<sequence length="85" mass="9342">MSVAPTLVATHCDLVQEGASTSREEVAQSLMKCGENRDASNLIKWVVILLAQRLGMTTTMRNEGLIKLFNELCKGNEAEETPNAY</sequence>
<comment type="caution">
    <text evidence="1">The sequence shown here is derived from an EMBL/GenBank/DDBJ whole genome shotgun (WGS) entry which is preliminary data.</text>
</comment>
<name>A0A7J6W645_THATH</name>
<protein>
    <submittedName>
        <fullName evidence="1">Uncharacterized protein</fullName>
    </submittedName>
</protein>
<organism evidence="1 2">
    <name type="scientific">Thalictrum thalictroides</name>
    <name type="common">Rue-anemone</name>
    <name type="synonym">Anemone thalictroides</name>
    <dbReference type="NCBI Taxonomy" id="46969"/>
    <lineage>
        <taxon>Eukaryota</taxon>
        <taxon>Viridiplantae</taxon>
        <taxon>Streptophyta</taxon>
        <taxon>Embryophyta</taxon>
        <taxon>Tracheophyta</taxon>
        <taxon>Spermatophyta</taxon>
        <taxon>Magnoliopsida</taxon>
        <taxon>Ranunculales</taxon>
        <taxon>Ranunculaceae</taxon>
        <taxon>Thalictroideae</taxon>
        <taxon>Thalictrum</taxon>
    </lineage>
</organism>
<dbReference type="Proteomes" id="UP000554482">
    <property type="component" value="Unassembled WGS sequence"/>
</dbReference>
<evidence type="ECO:0000313" key="2">
    <source>
        <dbReference type="Proteomes" id="UP000554482"/>
    </source>
</evidence>
<gene>
    <name evidence="1" type="ORF">FRX31_017561</name>
</gene>
<evidence type="ECO:0000313" key="1">
    <source>
        <dbReference type="EMBL" id="KAF5192854.1"/>
    </source>
</evidence>
<feature type="non-terminal residue" evidence="1">
    <location>
        <position position="85"/>
    </location>
</feature>
<proteinExistence type="predicted"/>